<proteinExistence type="predicted"/>
<evidence type="ECO:0000259" key="4">
    <source>
        <dbReference type="Pfam" id="PF13947"/>
    </source>
</evidence>
<keyword evidence="6" id="KW-1185">Reference proteome</keyword>
<feature type="domain" description="Wall-associated receptor kinase galacturonan-binding" evidence="4">
    <location>
        <begin position="36"/>
        <end position="89"/>
    </location>
</feature>
<feature type="signal peptide" evidence="3">
    <location>
        <begin position="1"/>
        <end position="16"/>
    </location>
</feature>
<gene>
    <name evidence="5" type="ORF">L3X38_021779</name>
</gene>
<dbReference type="Pfam" id="PF13947">
    <property type="entry name" value="GUB_WAK_bind"/>
    <property type="match status" value="1"/>
</dbReference>
<evidence type="ECO:0000256" key="3">
    <source>
        <dbReference type="SAM" id="SignalP"/>
    </source>
</evidence>
<reference evidence="5 6" key="1">
    <citation type="journal article" date="2022" name="G3 (Bethesda)">
        <title>Whole-genome sequence and methylome profiling of the almond [Prunus dulcis (Mill.) D.A. Webb] cultivar 'Nonpareil'.</title>
        <authorList>
            <person name="D'Amico-Willman K.M."/>
            <person name="Ouma W.Z."/>
            <person name="Meulia T."/>
            <person name="Sideli G.M."/>
            <person name="Gradziel T.M."/>
            <person name="Fresnedo-Ramirez J."/>
        </authorList>
    </citation>
    <scope>NUCLEOTIDE SEQUENCE [LARGE SCALE GENOMIC DNA]</scope>
    <source>
        <strain evidence="5">Clone GOH B32 T37-40</strain>
    </source>
</reference>
<dbReference type="InterPro" id="IPR025287">
    <property type="entry name" value="WAK_GUB"/>
</dbReference>
<dbReference type="GO" id="GO:0016020">
    <property type="term" value="C:membrane"/>
    <property type="evidence" value="ECO:0007669"/>
    <property type="project" value="UniProtKB-SubCell"/>
</dbReference>
<name>A0AAD4VUX6_PRUDU</name>
<evidence type="ECO:0000313" key="6">
    <source>
        <dbReference type="Proteomes" id="UP001054821"/>
    </source>
</evidence>
<keyword evidence="2 3" id="KW-0732">Signal</keyword>
<accession>A0AAD4VUX6</accession>
<comment type="subcellular location">
    <subcellularLocation>
        <location evidence="1">Membrane</location>
        <topology evidence="1">Single-pass membrane protein</topology>
    </subcellularLocation>
</comment>
<evidence type="ECO:0000313" key="5">
    <source>
        <dbReference type="EMBL" id="KAI5331653.1"/>
    </source>
</evidence>
<dbReference type="Proteomes" id="UP001054821">
    <property type="component" value="Chromosome 4"/>
</dbReference>
<comment type="caution">
    <text evidence="5">The sequence shown here is derived from an EMBL/GenBank/DDBJ whole genome shotgun (WGS) entry which is preliminary data.</text>
</comment>
<dbReference type="GO" id="GO:0030247">
    <property type="term" value="F:polysaccharide binding"/>
    <property type="evidence" value="ECO:0007669"/>
    <property type="project" value="InterPro"/>
</dbReference>
<feature type="chain" id="PRO_5042143324" description="Wall-associated receptor kinase galacturonan-binding domain-containing protein" evidence="3">
    <location>
        <begin position="17"/>
        <end position="98"/>
    </location>
</feature>
<evidence type="ECO:0000256" key="1">
    <source>
        <dbReference type="ARBA" id="ARBA00004167"/>
    </source>
</evidence>
<protein>
    <recommendedName>
        <fullName evidence="4">Wall-associated receptor kinase galacturonan-binding domain-containing protein</fullName>
    </recommendedName>
</protein>
<dbReference type="EMBL" id="JAJFAZ020000004">
    <property type="protein sequence ID" value="KAI5331653.1"/>
    <property type="molecule type" value="Genomic_DNA"/>
</dbReference>
<dbReference type="PANTHER" id="PTHR33491">
    <property type="entry name" value="OSJNBA0016N04.9 PROTEIN"/>
    <property type="match status" value="1"/>
</dbReference>
<dbReference type="AlphaFoldDB" id="A0AAD4VUX6"/>
<organism evidence="5 6">
    <name type="scientific">Prunus dulcis</name>
    <name type="common">Almond</name>
    <name type="synonym">Amygdalus dulcis</name>
    <dbReference type="NCBI Taxonomy" id="3755"/>
    <lineage>
        <taxon>Eukaryota</taxon>
        <taxon>Viridiplantae</taxon>
        <taxon>Streptophyta</taxon>
        <taxon>Embryophyta</taxon>
        <taxon>Tracheophyta</taxon>
        <taxon>Spermatophyta</taxon>
        <taxon>Magnoliopsida</taxon>
        <taxon>eudicotyledons</taxon>
        <taxon>Gunneridae</taxon>
        <taxon>Pentapetalae</taxon>
        <taxon>rosids</taxon>
        <taxon>fabids</taxon>
        <taxon>Rosales</taxon>
        <taxon>Rosaceae</taxon>
        <taxon>Amygdaloideae</taxon>
        <taxon>Amygdaleae</taxon>
        <taxon>Prunus</taxon>
    </lineage>
</organism>
<sequence>MLLVLVVAATNAPAATRRREAEDEKAALPQIIRPHCQPQCGNLTVPYPFGICDGCYLQEQFNITCNDSTQPPTPQLMIGNLPVTSITLKKLNCKYCSM</sequence>
<evidence type="ECO:0000256" key="2">
    <source>
        <dbReference type="ARBA" id="ARBA00022729"/>
    </source>
</evidence>